<evidence type="ECO:0000256" key="1">
    <source>
        <dbReference type="SAM" id="MobiDB-lite"/>
    </source>
</evidence>
<sequence length="78" mass="8390">MLEHPSSSGSFDGAFGSVPGFTGARSVRTVRLSAGPNGTMGAVEHVEVISNPFQALRRQNAKKGANKKLKKDRFAKFR</sequence>
<proteinExistence type="predicted"/>
<protein>
    <submittedName>
        <fullName evidence="2">Uncharacterized protein</fullName>
    </submittedName>
</protein>
<organism evidence="2 3">
    <name type="scientific">Sulfidibacter corallicola</name>
    <dbReference type="NCBI Taxonomy" id="2818388"/>
    <lineage>
        <taxon>Bacteria</taxon>
        <taxon>Pseudomonadati</taxon>
        <taxon>Acidobacteriota</taxon>
        <taxon>Holophagae</taxon>
        <taxon>Acanthopleuribacterales</taxon>
        <taxon>Acanthopleuribacteraceae</taxon>
        <taxon>Sulfidibacter</taxon>
    </lineage>
</organism>
<feature type="compositionally biased region" description="Basic residues" evidence="1">
    <location>
        <begin position="59"/>
        <end position="71"/>
    </location>
</feature>
<reference evidence="2" key="1">
    <citation type="submission" date="2021-03" db="EMBL/GenBank/DDBJ databases">
        <title>Acanthopleuribacteraceae sp. M133.</title>
        <authorList>
            <person name="Wang G."/>
        </authorList>
    </citation>
    <scope>NUCLEOTIDE SEQUENCE</scope>
    <source>
        <strain evidence="2">M133</strain>
    </source>
</reference>
<gene>
    <name evidence="2" type="ORF">J3U87_32350</name>
</gene>
<accession>A0A8A4TN29</accession>
<name>A0A8A4TN29_SULCO</name>
<dbReference type="EMBL" id="CP071793">
    <property type="protein sequence ID" value="QTD50301.1"/>
    <property type="molecule type" value="Genomic_DNA"/>
</dbReference>
<evidence type="ECO:0000313" key="3">
    <source>
        <dbReference type="Proteomes" id="UP000663929"/>
    </source>
</evidence>
<keyword evidence="3" id="KW-1185">Reference proteome</keyword>
<dbReference type="RefSeq" id="WP_237379931.1">
    <property type="nucleotide sequence ID" value="NZ_CP071793.1"/>
</dbReference>
<evidence type="ECO:0000313" key="2">
    <source>
        <dbReference type="EMBL" id="QTD50301.1"/>
    </source>
</evidence>
<dbReference type="AlphaFoldDB" id="A0A8A4TN29"/>
<dbReference type="KEGG" id="scor:J3U87_32350"/>
<dbReference type="Proteomes" id="UP000663929">
    <property type="component" value="Chromosome"/>
</dbReference>
<feature type="region of interest" description="Disordered" evidence="1">
    <location>
        <begin position="58"/>
        <end position="78"/>
    </location>
</feature>